<feature type="non-terminal residue" evidence="1">
    <location>
        <position position="1"/>
    </location>
</feature>
<proteinExistence type="predicted"/>
<accession>A0ACC0U3H0</accession>
<dbReference type="EMBL" id="JAGFNK010000195">
    <property type="protein sequence ID" value="KAI9459806.1"/>
    <property type="molecule type" value="Genomic_DNA"/>
</dbReference>
<organism evidence="1 2">
    <name type="scientific">Russula earlei</name>
    <dbReference type="NCBI Taxonomy" id="71964"/>
    <lineage>
        <taxon>Eukaryota</taxon>
        <taxon>Fungi</taxon>
        <taxon>Dikarya</taxon>
        <taxon>Basidiomycota</taxon>
        <taxon>Agaricomycotina</taxon>
        <taxon>Agaricomycetes</taxon>
        <taxon>Russulales</taxon>
        <taxon>Russulaceae</taxon>
        <taxon>Russula</taxon>
    </lineage>
</organism>
<sequence>SAQSHYATRGKRKVYPITMHLAKTAVANALIDGWKSVELCQAYIPLSIYAVPARRIATGLNLHILPPKKPTTEQQELEMLNRTQIWIICFNIDKSIAMQFGKPSTLKKDFTLMIGISHLTLEHDRLLTNCRQEWAEPFERTTPTPPASSASNFFHYSPAHLCFVALQLHQLREARHVLFWVPKAWRAPRPSSRFSSIPWSQQVTYVLHQMVPETLGHFALSKTNVEIVYFIFAAFASAFILKLLCPECSRFITQGLETEVCQVIKRLIATIGSPQIAIDECHTLKLYSRFLESLLAKHKRDGTAQGCMLQQGPPPRQMQTGSKHNPIVTIAQC</sequence>
<comment type="caution">
    <text evidence="1">The sequence shown here is derived from an EMBL/GenBank/DDBJ whole genome shotgun (WGS) entry which is preliminary data.</text>
</comment>
<evidence type="ECO:0000313" key="2">
    <source>
        <dbReference type="Proteomes" id="UP001207468"/>
    </source>
</evidence>
<dbReference type="Proteomes" id="UP001207468">
    <property type="component" value="Unassembled WGS sequence"/>
</dbReference>
<reference evidence="1" key="1">
    <citation type="submission" date="2021-03" db="EMBL/GenBank/DDBJ databases">
        <title>Evolutionary priming and transition to the ectomycorrhizal habit in an iconic lineage of mushroom-forming fungi: is preadaptation a requirement?</title>
        <authorList>
            <consortium name="DOE Joint Genome Institute"/>
            <person name="Looney B.P."/>
            <person name="Miyauchi S."/>
            <person name="Morin E."/>
            <person name="Drula E."/>
            <person name="Courty P.E."/>
            <person name="Chicoki N."/>
            <person name="Fauchery L."/>
            <person name="Kohler A."/>
            <person name="Kuo A."/>
            <person name="LaButti K."/>
            <person name="Pangilinan J."/>
            <person name="Lipzen A."/>
            <person name="Riley R."/>
            <person name="Andreopoulos W."/>
            <person name="He G."/>
            <person name="Johnson J."/>
            <person name="Barry K.W."/>
            <person name="Grigoriev I.V."/>
            <person name="Nagy L."/>
            <person name="Hibbett D."/>
            <person name="Henrissat B."/>
            <person name="Matheny P.B."/>
            <person name="Labbe J."/>
            <person name="Martin A.F."/>
        </authorList>
    </citation>
    <scope>NUCLEOTIDE SEQUENCE</scope>
    <source>
        <strain evidence="1">BPL698</strain>
    </source>
</reference>
<gene>
    <name evidence="1" type="ORF">F5148DRAFT_1150797</name>
</gene>
<name>A0ACC0U3H0_9AGAM</name>
<keyword evidence="2" id="KW-1185">Reference proteome</keyword>
<evidence type="ECO:0000313" key="1">
    <source>
        <dbReference type="EMBL" id="KAI9459806.1"/>
    </source>
</evidence>
<protein>
    <submittedName>
        <fullName evidence="1">Uncharacterized protein</fullName>
    </submittedName>
</protein>